<evidence type="ECO:0000313" key="2">
    <source>
        <dbReference type="Proteomes" id="UP000198841"/>
    </source>
</evidence>
<organism evidence="1 2">
    <name type="scientific">Candidatus Pantoea symbiotica</name>
    <dbReference type="NCBI Taxonomy" id="1884370"/>
    <lineage>
        <taxon>Bacteria</taxon>
        <taxon>Pseudomonadati</taxon>
        <taxon>Pseudomonadota</taxon>
        <taxon>Gammaproteobacteria</taxon>
        <taxon>Enterobacterales</taxon>
        <taxon>Erwiniaceae</taxon>
        <taxon>Pantoea</taxon>
    </lineage>
</organism>
<name>A0A1I3YPD1_9GAMM</name>
<gene>
    <name evidence="1" type="ORF">SAMN05518863_106141</name>
</gene>
<comment type="caution">
    <text evidence="1">The sequence shown here is derived from an EMBL/GenBank/DDBJ whole genome shotgun (WGS) entry which is preliminary data.</text>
</comment>
<accession>A0A1I3YPD1</accession>
<sequence>MNLFIFRKLFDTDAVRNAFIASTDSTDDLGVVLRLHLVTESFLEAFICSAIRREDLFDTEPKEGRAFKLNYFKKLELAAKLGLPLPTFKALDKLNLLRNNLAHKIQNDFIENSVIESLSSHVKSIGGEDKVSLAEEAAEFFNEDGSKRATYHLKDSETPNRVKLMILISSLIRRTTGETLGFYQLHAYHQFTMKST</sequence>
<dbReference type="RefSeq" id="WP_139221420.1">
    <property type="nucleotide sequence ID" value="NZ_FOSD01000006.1"/>
</dbReference>
<protein>
    <recommendedName>
        <fullName evidence="3">DUF4145 domain-containing protein</fullName>
    </recommendedName>
</protein>
<evidence type="ECO:0000313" key="1">
    <source>
        <dbReference type="EMBL" id="SFK33066.1"/>
    </source>
</evidence>
<dbReference type="Proteomes" id="UP000198841">
    <property type="component" value="Unassembled WGS sequence"/>
</dbReference>
<evidence type="ECO:0008006" key="3">
    <source>
        <dbReference type="Google" id="ProtNLM"/>
    </source>
</evidence>
<keyword evidence="2" id="KW-1185">Reference proteome</keyword>
<proteinExistence type="predicted"/>
<dbReference type="EMBL" id="FOSD01000006">
    <property type="protein sequence ID" value="SFK33066.1"/>
    <property type="molecule type" value="Genomic_DNA"/>
</dbReference>
<reference evidence="1 2" key="1">
    <citation type="submission" date="2016-10" db="EMBL/GenBank/DDBJ databases">
        <authorList>
            <person name="Varghese N."/>
            <person name="Submissions S."/>
        </authorList>
    </citation>
    <scope>NUCLEOTIDE SEQUENCE [LARGE SCALE GENOMIC DNA]</scope>
    <source>
        <strain evidence="1 2">YR512</strain>
    </source>
</reference>